<organism evidence="1 2">
    <name type="scientific">Luteibacter rhizovicinus DSM 16549</name>
    <dbReference type="NCBI Taxonomy" id="1440763"/>
    <lineage>
        <taxon>Bacteria</taxon>
        <taxon>Pseudomonadati</taxon>
        <taxon>Pseudomonadota</taxon>
        <taxon>Gammaproteobacteria</taxon>
        <taxon>Lysobacterales</taxon>
        <taxon>Rhodanobacteraceae</taxon>
        <taxon>Luteibacter</taxon>
    </lineage>
</organism>
<proteinExistence type="predicted"/>
<protein>
    <submittedName>
        <fullName evidence="1">Uncharacterized protein</fullName>
    </submittedName>
</protein>
<dbReference type="RefSeq" id="WP_046967460.1">
    <property type="nucleotide sequence ID" value="NZ_CP017480.1"/>
</dbReference>
<name>A0A0G9HBZ3_9GAMM</name>
<accession>A0A0G9HBZ3</accession>
<evidence type="ECO:0000313" key="1">
    <source>
        <dbReference type="EMBL" id="APG05917.1"/>
    </source>
</evidence>
<dbReference type="STRING" id="1440763.BJI69_19755"/>
<evidence type="ECO:0000313" key="2">
    <source>
        <dbReference type="Proteomes" id="UP000182987"/>
    </source>
</evidence>
<dbReference type="InterPro" id="IPR036514">
    <property type="entry name" value="SGNH_hydro_sf"/>
</dbReference>
<sequence>MPAQPMTKFEAFRDAYREAKRTRTLGSTPVILSEGDSWFAFPLDNFNLLDVVTTLVPGLYLRLEDNGDEAVRMFKSGSRNLDRIGEHLATFNFNAVLISAGGNDIVGEHLEGVFAGQPTLTPQTAVGLVKAARFGVVRQSYENLIAVVRDKGKGKVPILAHTYDYPVRLGVPAKLDLKGIGLIALLVSKVGDWIGSYVQAVLPARTDQLEFVRLLLDAFRDDILVPLKTANPGLFDFCPLLGTLGPDPTLWHDELHPSDAGFQELGQKFAAQLRHLIY</sequence>
<dbReference type="KEGG" id="lrz:BJI69_19755"/>
<dbReference type="OrthoDB" id="6194308at2"/>
<dbReference type="EMBL" id="CP017480">
    <property type="protein sequence ID" value="APG05917.1"/>
    <property type="molecule type" value="Genomic_DNA"/>
</dbReference>
<dbReference type="GO" id="GO:0016788">
    <property type="term" value="F:hydrolase activity, acting on ester bonds"/>
    <property type="evidence" value="ECO:0007669"/>
    <property type="project" value="UniProtKB-ARBA"/>
</dbReference>
<reference evidence="2" key="1">
    <citation type="submission" date="2016-09" db="EMBL/GenBank/DDBJ databases">
        <authorList>
            <person name="Lysoe E."/>
        </authorList>
    </citation>
    <scope>NUCLEOTIDE SEQUENCE [LARGE SCALE GENOMIC DNA]</scope>
    <source>
        <strain evidence="2">LJ96T</strain>
    </source>
</reference>
<dbReference type="Proteomes" id="UP000182987">
    <property type="component" value="Chromosome"/>
</dbReference>
<keyword evidence="2" id="KW-1185">Reference proteome</keyword>
<dbReference type="PATRIC" id="fig|1440763.5.peg.1675"/>
<gene>
    <name evidence="1" type="ORF">BJI69_19755</name>
</gene>
<dbReference type="AlphaFoldDB" id="A0A0G9HBZ3"/>
<dbReference type="Gene3D" id="3.40.50.1110">
    <property type="entry name" value="SGNH hydrolase"/>
    <property type="match status" value="1"/>
</dbReference>
<dbReference type="SUPFAM" id="SSF52266">
    <property type="entry name" value="SGNH hydrolase"/>
    <property type="match status" value="1"/>
</dbReference>